<evidence type="ECO:0000259" key="1">
    <source>
        <dbReference type="Pfam" id="PF00501"/>
    </source>
</evidence>
<dbReference type="EMBL" id="ABXP02000066">
    <property type="protein sequence ID" value="KKC29823.1"/>
    <property type="molecule type" value="Genomic_DNA"/>
</dbReference>
<comment type="caution">
    <text evidence="2">The sequence shown here is derived from an EMBL/GenBank/DDBJ whole genome shotgun (WGS) entry which is preliminary data.</text>
</comment>
<evidence type="ECO:0000313" key="3">
    <source>
        <dbReference type="Proteomes" id="UP000010146"/>
    </source>
</evidence>
<gene>
    <name evidence="2" type="ORF">CDSM653_01051</name>
</gene>
<dbReference type="Proteomes" id="UP000010146">
    <property type="component" value="Unassembled WGS sequence"/>
</dbReference>
<dbReference type="SUPFAM" id="SSF56801">
    <property type="entry name" value="Acetyl-CoA synthetase-like"/>
    <property type="match status" value="1"/>
</dbReference>
<evidence type="ECO:0000313" key="2">
    <source>
        <dbReference type="EMBL" id="KKC29823.1"/>
    </source>
</evidence>
<proteinExistence type="predicted"/>
<dbReference type="InterPro" id="IPR042099">
    <property type="entry name" value="ANL_N_sf"/>
</dbReference>
<dbReference type="Pfam" id="PF00501">
    <property type="entry name" value="AMP-binding"/>
    <property type="match status" value="1"/>
</dbReference>
<feature type="domain" description="AMP-dependent synthetase/ligase" evidence="1">
    <location>
        <begin position="112"/>
        <end position="273"/>
    </location>
</feature>
<dbReference type="InterPro" id="IPR053158">
    <property type="entry name" value="CapK_Type1_Caps_Biosynth"/>
</dbReference>
<dbReference type="PANTHER" id="PTHR36932:SF1">
    <property type="entry name" value="CAPSULAR POLYSACCHARIDE BIOSYNTHESIS PROTEIN"/>
    <property type="match status" value="1"/>
</dbReference>
<reference evidence="2 3" key="1">
    <citation type="submission" date="2008-07" db="EMBL/GenBank/DDBJ databases">
        <authorList>
            <person name="Gonzalez J."/>
            <person name="Sokolova T."/>
            <person name="Ferriera S."/>
            <person name="Johnson J."/>
            <person name="Kravitz S."/>
            <person name="Beeson K."/>
            <person name="Sutton G."/>
            <person name="Rogers Y.-H."/>
            <person name="Friedman R."/>
            <person name="Frazier M."/>
            <person name="Venter J.C."/>
        </authorList>
    </citation>
    <scope>NUCLEOTIDE SEQUENCE [LARGE SCALE GENOMIC DNA]</scope>
    <source>
        <strain evidence="2 3">DSM 12653</strain>
    </source>
</reference>
<dbReference type="Gene3D" id="3.40.50.12780">
    <property type="entry name" value="N-terminal domain of ligase-like"/>
    <property type="match status" value="1"/>
</dbReference>
<reference evidence="3" key="3">
    <citation type="submission" date="2015-02" db="EMBL/GenBank/DDBJ databases">
        <title>Genome analysis of three genomes within the thermophilic hydrogenogenic bacterial species Caldanaerobacter subterraneus.</title>
        <authorList>
            <person name="Sant'Anna F.H."/>
            <person name="Lebedinsky A."/>
            <person name="Sokolova T."/>
            <person name="Robb F.T."/>
            <person name="Gonzalez J.M."/>
        </authorList>
    </citation>
    <scope>NUCLEOTIDE SEQUENCE [LARGE SCALE GENOMIC DNA]</scope>
    <source>
        <strain evidence="3">DSM 12653</strain>
    </source>
</reference>
<dbReference type="AlphaFoldDB" id="A0A0F5PMG5"/>
<accession>A0A0F5PMG5</accession>
<name>A0A0F5PMG5_9THEO</name>
<organism evidence="2 3">
    <name type="scientific">Caldanaerobacter subterraneus subsp. pacificus DSM 12653</name>
    <dbReference type="NCBI Taxonomy" id="391606"/>
    <lineage>
        <taxon>Bacteria</taxon>
        <taxon>Bacillati</taxon>
        <taxon>Bacillota</taxon>
        <taxon>Clostridia</taxon>
        <taxon>Thermoanaerobacterales</taxon>
        <taxon>Thermoanaerobacteraceae</taxon>
        <taxon>Caldanaerobacter</taxon>
    </lineage>
</organism>
<dbReference type="InterPro" id="IPR000873">
    <property type="entry name" value="AMP-dep_synth/lig_dom"/>
</dbReference>
<protein>
    <submittedName>
        <fullName evidence="2">Coenzyme F390 synthetase</fullName>
    </submittedName>
</protein>
<reference evidence="2 3" key="2">
    <citation type="journal article" date="2015" name="BMC Genomics">
        <title>Analysis of three genomes within the thermophilic bacterial species Caldanaerobacter subterraneus with a focus on carbon monoxide dehydrogenase evolution and hydrolase diversity.</title>
        <authorList>
            <person name="Sant'Anna F.H."/>
            <person name="Lebedinsky A.V."/>
            <person name="Sokolova T.G."/>
            <person name="Robb F.T."/>
            <person name="Gonzalez J.M."/>
        </authorList>
    </citation>
    <scope>NUCLEOTIDE SEQUENCE [LARGE SCALE GENOMIC DNA]</scope>
    <source>
        <strain evidence="2 3">DSM 12653</strain>
    </source>
</reference>
<sequence length="449" mass="52249">MVRKMIKMFLKGFELLSHNKWNRERVLKYSERKMREIVKYAYNSSRFYKEFYTEHGIKEKDLDVIPIEELPMIDKDLVKNNFLEIITGNISMKDIENAIKSDELMVKVGKYILVHTSGSTGKPCNFLYDEEGIDTIEANMVRISVGGKNSIELKDFPIKVLYIAAVGSGYAATTLAMSGIKKYEAKSIVVDIKEPIDTWKGKIESFKPVYVAGYPSCVKILADMKEKGEIDIKPKKVITGGEPLNKEVKEYLASVFDADIIDYYGCTESIFLGMGSSWYEGMYLMDDMNYVEVDELGRLIITPLYNKAFPLIRYRLKDVVEGFDKFHKGVLPYTYIKRVVGREEEMMWFKNEKGGSDFLHPLFIDDLDVQGLKEYQFVKTSEESFVLNCVKFDDYSSDIEKQIRRQIDEFLMKKRLRNVRYEIRFVKELQIDKKTGKAKMVIDYTKDRR</sequence>
<dbReference type="PANTHER" id="PTHR36932">
    <property type="entry name" value="CAPSULAR POLYSACCHARIDE BIOSYNTHESIS PROTEIN"/>
    <property type="match status" value="1"/>
</dbReference>